<accession>A0A6C0EBG5</accession>
<sequence length="270" mass="31820">MSETPYTEVVFENQDTTNVEKEDLKKYTKIDNLDEDPIIHNLRWVCISFLSPEGVYNCNVRAVKVRGCFATKEEADKCAHELQKIDKYFHIFVGEVGKWLLFDPNPDTVEEQHYANETQQQIMQNARKEQMNQLNILAGKKKEQFKKESHNHQNRIKETKKIAKETKNNPVQEKEDKPEKVQKKSHLPNATRERLRKKIEAKNREKALAQVDEEEKKSKFELAKKEENRIEKEENDLYKKLDKVSELDENVNKLNLLLEKAKLAKQAKNE</sequence>
<evidence type="ECO:0000313" key="2">
    <source>
        <dbReference type="EMBL" id="QHT25609.1"/>
    </source>
</evidence>
<dbReference type="InterPro" id="IPR043872">
    <property type="entry name" value="DUF5832"/>
</dbReference>
<evidence type="ECO:0000256" key="1">
    <source>
        <dbReference type="SAM" id="MobiDB-lite"/>
    </source>
</evidence>
<organism evidence="2">
    <name type="scientific">viral metagenome</name>
    <dbReference type="NCBI Taxonomy" id="1070528"/>
    <lineage>
        <taxon>unclassified sequences</taxon>
        <taxon>metagenomes</taxon>
        <taxon>organismal metagenomes</taxon>
    </lineage>
</organism>
<reference evidence="2" key="1">
    <citation type="journal article" date="2020" name="Nature">
        <title>Giant virus diversity and host interactions through global metagenomics.</title>
        <authorList>
            <person name="Schulz F."/>
            <person name="Roux S."/>
            <person name="Paez-Espino D."/>
            <person name="Jungbluth S."/>
            <person name="Walsh D.A."/>
            <person name="Denef V.J."/>
            <person name="McMahon K.D."/>
            <person name="Konstantinidis K.T."/>
            <person name="Eloe-Fadrosh E.A."/>
            <person name="Kyrpides N.C."/>
            <person name="Woyke T."/>
        </authorList>
    </citation>
    <scope>NUCLEOTIDE SEQUENCE</scope>
    <source>
        <strain evidence="2">GVMAG-M-3300023179-27</strain>
    </source>
</reference>
<dbReference type="Pfam" id="PF19150">
    <property type="entry name" value="DUF5832"/>
    <property type="match status" value="1"/>
</dbReference>
<feature type="region of interest" description="Disordered" evidence="1">
    <location>
        <begin position="163"/>
        <end position="191"/>
    </location>
</feature>
<dbReference type="EMBL" id="MN739773">
    <property type="protein sequence ID" value="QHT25609.1"/>
    <property type="molecule type" value="Genomic_DNA"/>
</dbReference>
<feature type="compositionally biased region" description="Basic and acidic residues" evidence="1">
    <location>
        <begin position="163"/>
        <end position="182"/>
    </location>
</feature>
<proteinExistence type="predicted"/>
<name>A0A6C0EBG5_9ZZZZ</name>
<protein>
    <submittedName>
        <fullName evidence="2">Uncharacterized protein</fullName>
    </submittedName>
</protein>
<dbReference type="AlphaFoldDB" id="A0A6C0EBG5"/>